<feature type="non-terminal residue" evidence="1">
    <location>
        <position position="222"/>
    </location>
</feature>
<proteinExistence type="predicted"/>
<sequence length="222" mass="23729">MTTDGPDAAPLDLPPWQQVDVPDYGPGVQLIVDGAPVWFASPDTALEPGPEAATCILAYPCLLAGRPLRYPGATPGDRFLANVGKATALMGEWWGHTPVGYVVPTPRRPAEAAAPPGTALFFSGGIDSFYSLTRHPGVGVLVFLRGFDVRLANRAAADGLAAAFRRIAADRGIPLLTVATNLREHPTLGRLRWPRYHGSLLAVVAHLLRHRASHFIISSSYP</sequence>
<protein>
    <submittedName>
        <fullName evidence="1">Uncharacterized protein</fullName>
    </submittedName>
</protein>
<evidence type="ECO:0000313" key="1">
    <source>
        <dbReference type="EMBL" id="AEI30558.1"/>
    </source>
</evidence>
<dbReference type="AlphaFoldDB" id="F8UHQ1"/>
<organism evidence="1">
    <name type="scientific">uncultured microorganism</name>
    <dbReference type="NCBI Taxonomy" id="358574"/>
    <lineage>
        <taxon>unclassified sequences</taxon>
        <taxon>environmental samples</taxon>
    </lineage>
</organism>
<reference evidence="1" key="1">
    <citation type="submission" date="2011-04" db="EMBL/GenBank/DDBJ databases">
        <title>Taxonomic and functional metagenomic profiling of the microbial community in the anoxic sediment of a brackish shallow lake (Laguna de Carrizo Central Spain).</title>
        <authorList>
            <consortium name="CONSOLIDER consortium CSD2007-00005"/>
            <person name="Guazzaroni M.-E."/>
            <person name="Richter M."/>
            <person name="Garcia-Salamanca A."/>
            <person name="Yarza P."/>
            <person name="Ferrer M."/>
        </authorList>
    </citation>
    <scope>NUCLEOTIDE SEQUENCE</scope>
</reference>
<accession>F8UHQ1</accession>
<gene>
    <name evidence="1" type="ORF">LDC_03447</name>
</gene>
<name>F8UHQ1_9ZZZZ</name>
<dbReference type="EMBL" id="JF805223">
    <property type="protein sequence ID" value="AEI30558.1"/>
    <property type="molecule type" value="Genomic_DNA"/>
</dbReference>